<dbReference type="Proteomes" id="UP001558652">
    <property type="component" value="Unassembled WGS sequence"/>
</dbReference>
<feature type="compositionally biased region" description="Gly residues" evidence="1">
    <location>
        <begin position="63"/>
        <end position="72"/>
    </location>
</feature>
<keyword evidence="3" id="KW-1185">Reference proteome</keyword>
<evidence type="ECO:0000313" key="2">
    <source>
        <dbReference type="EMBL" id="KAL1124602.1"/>
    </source>
</evidence>
<feature type="region of interest" description="Disordered" evidence="1">
    <location>
        <begin position="1"/>
        <end position="104"/>
    </location>
</feature>
<sequence>MASKRRNMFGMNRGQGAAKRGMSGEDEEWNSSGSAECEKKPEPPEDEEMPAAPEVDKEAGDGSPPGVGGGTEAEGERPESGGGGARGRPLEADSPLATDSPPAPVLRVNSLLATDPARTPALPAPSQQEIDYIASLPPALQSAHARSVHPKVPEGGSVCVSGDVCSTWLSRPEECVQMFLPWKRRVQ</sequence>
<gene>
    <name evidence="2" type="ORF">AAG570_001226</name>
</gene>
<comment type="caution">
    <text evidence="2">The sequence shown here is derived from an EMBL/GenBank/DDBJ whole genome shotgun (WGS) entry which is preliminary data.</text>
</comment>
<accession>A0ABD0YMZ1</accession>
<dbReference type="AlphaFoldDB" id="A0ABD0YMZ1"/>
<evidence type="ECO:0000256" key="1">
    <source>
        <dbReference type="SAM" id="MobiDB-lite"/>
    </source>
</evidence>
<dbReference type="EMBL" id="JBFDAA010000010">
    <property type="protein sequence ID" value="KAL1124602.1"/>
    <property type="molecule type" value="Genomic_DNA"/>
</dbReference>
<name>A0ABD0YMZ1_9HEMI</name>
<protein>
    <submittedName>
        <fullName evidence="2">Uncharacterized protein</fullName>
    </submittedName>
</protein>
<proteinExistence type="predicted"/>
<evidence type="ECO:0000313" key="3">
    <source>
        <dbReference type="Proteomes" id="UP001558652"/>
    </source>
</evidence>
<reference evidence="2 3" key="1">
    <citation type="submission" date="2024-07" db="EMBL/GenBank/DDBJ databases">
        <title>Chromosome-level genome assembly of the water stick insect Ranatra chinensis (Heteroptera: Nepidae).</title>
        <authorList>
            <person name="Liu X."/>
        </authorList>
    </citation>
    <scope>NUCLEOTIDE SEQUENCE [LARGE SCALE GENOMIC DNA]</scope>
    <source>
        <strain evidence="2">Cailab_2021Rc</strain>
        <tissue evidence="2">Muscle</tissue>
    </source>
</reference>
<organism evidence="2 3">
    <name type="scientific">Ranatra chinensis</name>
    <dbReference type="NCBI Taxonomy" id="642074"/>
    <lineage>
        <taxon>Eukaryota</taxon>
        <taxon>Metazoa</taxon>
        <taxon>Ecdysozoa</taxon>
        <taxon>Arthropoda</taxon>
        <taxon>Hexapoda</taxon>
        <taxon>Insecta</taxon>
        <taxon>Pterygota</taxon>
        <taxon>Neoptera</taxon>
        <taxon>Paraneoptera</taxon>
        <taxon>Hemiptera</taxon>
        <taxon>Heteroptera</taxon>
        <taxon>Panheteroptera</taxon>
        <taxon>Nepomorpha</taxon>
        <taxon>Nepidae</taxon>
        <taxon>Ranatrinae</taxon>
        <taxon>Ranatra</taxon>
    </lineage>
</organism>